<evidence type="ECO:0000259" key="2">
    <source>
        <dbReference type="Pfam" id="PF05232"/>
    </source>
</evidence>
<feature type="domain" description="Chlorhexidine efflux transporter" evidence="2">
    <location>
        <begin position="2"/>
        <end position="63"/>
    </location>
</feature>
<accession>A0A944CEZ7</accession>
<name>A0A944CEZ7_9HYPH</name>
<dbReference type="EMBL" id="QTKU01000005">
    <property type="protein sequence ID" value="MBS8262181.1"/>
    <property type="molecule type" value="Genomic_DNA"/>
</dbReference>
<keyword evidence="1" id="KW-0472">Membrane</keyword>
<feature type="domain" description="Chlorhexidine efflux transporter" evidence="2">
    <location>
        <begin position="73"/>
        <end position="134"/>
    </location>
</feature>
<dbReference type="AlphaFoldDB" id="A0A944CEZ7"/>
<feature type="transmembrane region" description="Helical" evidence="1">
    <location>
        <begin position="112"/>
        <end position="129"/>
    </location>
</feature>
<dbReference type="InterPro" id="IPR058208">
    <property type="entry name" value="PACE"/>
</dbReference>
<feature type="transmembrane region" description="Helical" evidence="1">
    <location>
        <begin position="12"/>
        <end position="30"/>
    </location>
</feature>
<dbReference type="NCBIfam" id="NF033664">
    <property type="entry name" value="PACE_transport"/>
    <property type="match status" value="1"/>
</dbReference>
<dbReference type="Proteomes" id="UP000705379">
    <property type="component" value="Unassembled WGS sequence"/>
</dbReference>
<reference evidence="3" key="2">
    <citation type="journal article" date="2021" name="Microorganisms">
        <title>Bacterial Dimethylsulfoniopropionate Biosynthesis in the East China Sea.</title>
        <authorList>
            <person name="Liu J."/>
            <person name="Zhang Y."/>
            <person name="Liu J."/>
            <person name="Zhong H."/>
            <person name="Williams B.T."/>
            <person name="Zheng Y."/>
            <person name="Curson A.R.J."/>
            <person name="Sun C."/>
            <person name="Sun H."/>
            <person name="Song D."/>
            <person name="Wagner Mackenzie B."/>
            <person name="Bermejo Martinez A."/>
            <person name="Todd J.D."/>
            <person name="Zhang X.H."/>
        </authorList>
    </citation>
    <scope>NUCLEOTIDE SEQUENCE</scope>
    <source>
        <strain evidence="3">AESS21</strain>
    </source>
</reference>
<keyword evidence="1" id="KW-1133">Transmembrane helix</keyword>
<sequence length="142" mass="15960">MRTTSDQIRHAICFELIGLLIVTPIGAWALDKPFADIGIIGIICATVATGWTYFYNRLFDRVLMKWSGKTNKGLLTRVVHAVCFEAGLLVVLMPIIAVYLEITLLEALMVDLSFTLFYMVYAFVFNWAYDQMVPVEGRSPSG</sequence>
<comment type="caution">
    <text evidence="3">The sequence shown here is derived from an EMBL/GenBank/DDBJ whole genome shotgun (WGS) entry which is preliminary data.</text>
</comment>
<dbReference type="Pfam" id="PF05232">
    <property type="entry name" value="BTP"/>
    <property type="match status" value="2"/>
</dbReference>
<evidence type="ECO:0000313" key="3">
    <source>
        <dbReference type="EMBL" id="MBS8262181.1"/>
    </source>
</evidence>
<dbReference type="RefSeq" id="WP_213217478.1">
    <property type="nucleotide sequence ID" value="NZ_JBDWBU010000031.1"/>
</dbReference>
<evidence type="ECO:0000256" key="1">
    <source>
        <dbReference type="SAM" id="Phobius"/>
    </source>
</evidence>
<dbReference type="InterPro" id="IPR007896">
    <property type="entry name" value="BTP_bacteria"/>
</dbReference>
<organism evidence="3 4">
    <name type="scientific">Roseibium polysiphoniae</name>
    <dbReference type="NCBI Taxonomy" id="2571221"/>
    <lineage>
        <taxon>Bacteria</taxon>
        <taxon>Pseudomonadati</taxon>
        <taxon>Pseudomonadota</taxon>
        <taxon>Alphaproteobacteria</taxon>
        <taxon>Hyphomicrobiales</taxon>
        <taxon>Stappiaceae</taxon>
        <taxon>Roseibium</taxon>
    </lineage>
</organism>
<protein>
    <recommendedName>
        <fullName evidence="2">Chlorhexidine efflux transporter domain-containing protein</fullName>
    </recommendedName>
</protein>
<evidence type="ECO:0000313" key="4">
    <source>
        <dbReference type="Proteomes" id="UP000705379"/>
    </source>
</evidence>
<gene>
    <name evidence="3" type="ORF">DYI23_18275</name>
</gene>
<proteinExistence type="predicted"/>
<feature type="transmembrane region" description="Helical" evidence="1">
    <location>
        <begin position="74"/>
        <end position="100"/>
    </location>
</feature>
<feature type="transmembrane region" description="Helical" evidence="1">
    <location>
        <begin position="36"/>
        <end position="54"/>
    </location>
</feature>
<keyword evidence="1" id="KW-0812">Transmembrane</keyword>
<reference evidence="3" key="1">
    <citation type="submission" date="2018-08" db="EMBL/GenBank/DDBJ databases">
        <authorList>
            <person name="Jin W."/>
            <person name="Wang H."/>
            <person name="Yang Y."/>
            <person name="Li M."/>
            <person name="Liu J."/>
        </authorList>
    </citation>
    <scope>NUCLEOTIDE SEQUENCE</scope>
    <source>
        <strain evidence="3">AESS21</strain>
    </source>
</reference>